<dbReference type="EMBL" id="JBHTHQ010000021">
    <property type="protein sequence ID" value="MFD0705104.1"/>
    <property type="molecule type" value="Genomic_DNA"/>
</dbReference>
<dbReference type="Proteomes" id="UP001597036">
    <property type="component" value="Unassembled WGS sequence"/>
</dbReference>
<gene>
    <name evidence="1" type="ORF">ACFQY8_05020</name>
</gene>
<comment type="caution">
    <text evidence="1">The sequence shown here is derived from an EMBL/GenBank/DDBJ whole genome shotgun (WGS) entry which is preliminary data.</text>
</comment>
<reference evidence="2" key="1">
    <citation type="journal article" date="2019" name="Int. J. Syst. Evol. Microbiol.">
        <title>The Global Catalogue of Microorganisms (GCM) 10K type strain sequencing project: providing services to taxonomists for standard genome sequencing and annotation.</title>
        <authorList>
            <consortium name="The Broad Institute Genomics Platform"/>
            <consortium name="The Broad Institute Genome Sequencing Center for Infectious Disease"/>
            <person name="Wu L."/>
            <person name="Ma J."/>
        </authorList>
    </citation>
    <scope>NUCLEOTIDE SEQUENCE [LARGE SCALE GENOMIC DNA]</scope>
    <source>
        <strain evidence="2">CCM 8604</strain>
    </source>
</reference>
<accession>A0ABW2Y679</accession>
<organism evidence="1 2">
    <name type="scientific">Alloscardovia venturai</name>
    <dbReference type="NCBI Taxonomy" id="1769421"/>
    <lineage>
        <taxon>Bacteria</taxon>
        <taxon>Bacillati</taxon>
        <taxon>Actinomycetota</taxon>
        <taxon>Actinomycetes</taxon>
        <taxon>Bifidobacteriales</taxon>
        <taxon>Bifidobacteriaceae</taxon>
        <taxon>Alloscardovia</taxon>
    </lineage>
</organism>
<sequence length="103" mass="11261">MGIQSPIGDGRKSDNFDSTRDFAAIAHDHQLQLLKRVYIPGLLAIPTQYDKTVQATAQSAAKTAKRKITDCKDNLDKAISGNHINEVIDFISKNADGYDSIGK</sequence>
<protein>
    <submittedName>
        <fullName evidence="1">Uncharacterized protein</fullName>
    </submittedName>
</protein>
<evidence type="ECO:0000313" key="1">
    <source>
        <dbReference type="EMBL" id="MFD0705104.1"/>
    </source>
</evidence>
<dbReference type="RefSeq" id="WP_377938802.1">
    <property type="nucleotide sequence ID" value="NZ_JBHTHQ010000021.1"/>
</dbReference>
<keyword evidence="2" id="KW-1185">Reference proteome</keyword>
<name>A0ABW2Y679_9BIFI</name>
<proteinExistence type="predicted"/>
<evidence type="ECO:0000313" key="2">
    <source>
        <dbReference type="Proteomes" id="UP001597036"/>
    </source>
</evidence>